<dbReference type="InterPro" id="IPR058636">
    <property type="entry name" value="Beta-barrel_YknX"/>
</dbReference>
<dbReference type="Gene3D" id="2.40.30.170">
    <property type="match status" value="1"/>
</dbReference>
<accession>A0A3N4VYC5</accession>
<keyword evidence="7" id="KW-1185">Reference proteome</keyword>
<keyword evidence="2" id="KW-0175">Coiled coil</keyword>
<protein>
    <submittedName>
        <fullName evidence="6">Multidrug resistance efflux pump</fullName>
    </submittedName>
</protein>
<dbReference type="InterPro" id="IPR058625">
    <property type="entry name" value="MdtA-like_BSH"/>
</dbReference>
<dbReference type="SUPFAM" id="SSF111369">
    <property type="entry name" value="HlyD-like secretion proteins"/>
    <property type="match status" value="3"/>
</dbReference>
<feature type="transmembrane region" description="Helical" evidence="3">
    <location>
        <begin position="24"/>
        <end position="44"/>
    </location>
</feature>
<comment type="similarity">
    <text evidence="1">Belongs to the membrane fusion protein (MFP) (TC 8.A.1) family.</text>
</comment>
<dbReference type="Gene3D" id="2.40.50.100">
    <property type="match status" value="1"/>
</dbReference>
<dbReference type="OrthoDB" id="9811754at2"/>
<dbReference type="Pfam" id="PF25917">
    <property type="entry name" value="BSH_RND"/>
    <property type="match status" value="1"/>
</dbReference>
<comment type="caution">
    <text evidence="6">The sequence shown here is derived from an EMBL/GenBank/DDBJ whole genome shotgun (WGS) entry which is preliminary data.</text>
</comment>
<sequence>MEQNQPAEQPNKPTRWSPKKHSTFGRLVFISAIIGGVIATLYAWHLPPFNTNTVYSNNAYVRGQTTLISAKVSGYVKEVFVQDFNQIGENQALIQIDEAPYQAKVAQAKANLLGQSAALKQIAQSRLSADANIQISKSAIENAKAQLHRAQLEFNRINQLIKTNSASKREQDQAVAALTQAETALQQARQQYTIAEQNRLNVNDNNEKLTAGVESAEAMLNLAQQDLENTLVKAPVAGTLSEISVKKGQFVSVGSQLMFIVPPKRWVIANIKETDMANVNIGQAVKLSVDALNHQQFNGKVVEISPATASEFSIIRADSGTGNFVKIAQRIPVKIEFTPDQADLDKILAGMSVEVEIDTSSAKDQSSQY</sequence>
<proteinExistence type="inferred from homology"/>
<dbReference type="AlphaFoldDB" id="A0A3N4VYC5"/>
<dbReference type="InterPro" id="IPR050739">
    <property type="entry name" value="MFP"/>
</dbReference>
<dbReference type="GO" id="GO:0055085">
    <property type="term" value="P:transmembrane transport"/>
    <property type="evidence" value="ECO:0007669"/>
    <property type="project" value="InterPro"/>
</dbReference>
<keyword evidence="3" id="KW-0472">Membrane</keyword>
<gene>
    <name evidence="6" type="ORF">EDC46_0741</name>
</gene>
<evidence type="ECO:0000256" key="3">
    <source>
        <dbReference type="SAM" id="Phobius"/>
    </source>
</evidence>
<reference evidence="6 7" key="1">
    <citation type="submission" date="2018-11" db="EMBL/GenBank/DDBJ databases">
        <title>Genomic Encyclopedia of Type Strains, Phase IV (KMG-IV): sequencing the most valuable type-strain genomes for metagenomic binning, comparative biology and taxonomic classification.</title>
        <authorList>
            <person name="Goeker M."/>
        </authorList>
    </citation>
    <scope>NUCLEOTIDE SEQUENCE [LARGE SCALE GENOMIC DNA]</scope>
    <source>
        <strain evidence="6 7">DSM 27238</strain>
    </source>
</reference>
<dbReference type="EMBL" id="RKQP01000001">
    <property type="protein sequence ID" value="RPE86343.1"/>
    <property type="molecule type" value="Genomic_DNA"/>
</dbReference>
<evidence type="ECO:0000256" key="1">
    <source>
        <dbReference type="ARBA" id="ARBA00009477"/>
    </source>
</evidence>
<dbReference type="RefSeq" id="WP_124210880.1">
    <property type="nucleotide sequence ID" value="NZ_CP016615.1"/>
</dbReference>
<evidence type="ECO:0000313" key="6">
    <source>
        <dbReference type="EMBL" id="RPE86343.1"/>
    </source>
</evidence>
<keyword evidence="3" id="KW-0812">Transmembrane</keyword>
<dbReference type="Gene3D" id="1.10.287.470">
    <property type="entry name" value="Helix hairpin bin"/>
    <property type="match status" value="1"/>
</dbReference>
<organism evidence="6 7">
    <name type="scientific">Vespertiliibacter pulmonis</name>
    <dbReference type="NCBI Taxonomy" id="1443036"/>
    <lineage>
        <taxon>Bacteria</taxon>
        <taxon>Pseudomonadati</taxon>
        <taxon>Pseudomonadota</taxon>
        <taxon>Gammaproteobacteria</taxon>
        <taxon>Pasteurellales</taxon>
        <taxon>Pasteurellaceae</taxon>
        <taxon>Vespertiliibacter</taxon>
    </lineage>
</organism>
<feature type="domain" description="YknX-like beta-barrel" evidence="5">
    <location>
        <begin position="267"/>
        <end position="357"/>
    </location>
</feature>
<dbReference type="PANTHER" id="PTHR30386">
    <property type="entry name" value="MEMBRANE FUSION SUBUNIT OF EMRAB-TOLC MULTIDRUG EFFLUX PUMP"/>
    <property type="match status" value="1"/>
</dbReference>
<keyword evidence="3" id="KW-1133">Transmembrane helix</keyword>
<dbReference type="PANTHER" id="PTHR30386:SF24">
    <property type="entry name" value="MULTIDRUG RESISTANCE EFFLUX PUMP"/>
    <property type="match status" value="1"/>
</dbReference>
<evidence type="ECO:0000313" key="7">
    <source>
        <dbReference type="Proteomes" id="UP000281691"/>
    </source>
</evidence>
<evidence type="ECO:0000259" key="5">
    <source>
        <dbReference type="Pfam" id="PF25990"/>
    </source>
</evidence>
<evidence type="ECO:0000259" key="4">
    <source>
        <dbReference type="Pfam" id="PF25917"/>
    </source>
</evidence>
<dbReference type="Proteomes" id="UP000281691">
    <property type="component" value="Unassembled WGS sequence"/>
</dbReference>
<evidence type="ECO:0000256" key="2">
    <source>
        <dbReference type="SAM" id="Coils"/>
    </source>
</evidence>
<name>A0A3N4VYC5_9PAST</name>
<feature type="coiled-coil region" evidence="2">
    <location>
        <begin position="133"/>
        <end position="233"/>
    </location>
</feature>
<feature type="domain" description="Multidrug resistance protein MdtA-like barrel-sandwich hybrid" evidence="4">
    <location>
        <begin position="68"/>
        <end position="261"/>
    </location>
</feature>
<dbReference type="Pfam" id="PF25990">
    <property type="entry name" value="Beta-barrel_YknX"/>
    <property type="match status" value="1"/>
</dbReference>